<dbReference type="AlphaFoldDB" id="A0A4R1N9H2"/>
<keyword evidence="3" id="KW-1185">Reference proteome</keyword>
<proteinExistence type="predicted"/>
<dbReference type="InterPro" id="IPR007433">
    <property type="entry name" value="DUF481"/>
</dbReference>
<dbReference type="RefSeq" id="WP_132922848.1">
    <property type="nucleotide sequence ID" value="NZ_CP075169.1"/>
</dbReference>
<reference evidence="2 3" key="1">
    <citation type="submission" date="2019-02" db="EMBL/GenBank/DDBJ databases">
        <title>Investigation of anaerobic lignin degradation for improved lignocellulosic biofuels.</title>
        <authorList>
            <person name="Deangelis K."/>
        </authorList>
    </citation>
    <scope>NUCLEOTIDE SEQUENCE [LARGE SCALE GENOMIC DNA]</scope>
    <source>
        <strain evidence="2 3">159R</strain>
    </source>
</reference>
<name>A0A4R1N9H2_9GAMM</name>
<comment type="caution">
    <text evidence="2">The sequence shown here is derived from an EMBL/GenBank/DDBJ whole genome shotgun (WGS) entry which is preliminary data.</text>
</comment>
<organism evidence="2 3">
    <name type="scientific">Sodalis ligni</name>
    <dbReference type="NCBI Taxonomy" id="2697027"/>
    <lineage>
        <taxon>Bacteria</taxon>
        <taxon>Pseudomonadati</taxon>
        <taxon>Pseudomonadota</taxon>
        <taxon>Gammaproteobacteria</taxon>
        <taxon>Enterobacterales</taxon>
        <taxon>Bruguierivoracaceae</taxon>
        <taxon>Sodalis</taxon>
    </lineage>
</organism>
<dbReference type="OrthoDB" id="5292716at2"/>
<accession>A0A4R1N9H2</accession>
<keyword evidence="1" id="KW-0732">Signal</keyword>
<evidence type="ECO:0000313" key="2">
    <source>
        <dbReference type="EMBL" id="TCL04035.1"/>
    </source>
</evidence>
<feature type="signal peptide" evidence="1">
    <location>
        <begin position="1"/>
        <end position="27"/>
    </location>
</feature>
<feature type="chain" id="PRO_5020595381" evidence="1">
    <location>
        <begin position="28"/>
        <end position="254"/>
    </location>
</feature>
<sequence>MLRNGRSRAVSLLAILGMSLASFSTFADTDIFTALDDPSTAKKSFDGNVLGSYNKQSGNTTSSNLAASSTMTWFQPTNAYSIWGEAANDSSNNVRSDEKYQAGARARHNLDTDNFLFGQANWLSDRYNGYRSRSTATAGYGRQLLNGPISHLRVEAGPGVRHDEFEGGGRQTKALAYGAMSFTYQLTDTTQFIQGVSLLGNADLTANSETGLSVAINKSFSLKVTYDVTYNSAPPDGAPKHTDTKTAIALVYGL</sequence>
<protein>
    <submittedName>
        <fullName evidence="2">Putative salt-induced outer membrane protein</fullName>
    </submittedName>
</protein>
<evidence type="ECO:0000256" key="1">
    <source>
        <dbReference type="SAM" id="SignalP"/>
    </source>
</evidence>
<evidence type="ECO:0000313" key="3">
    <source>
        <dbReference type="Proteomes" id="UP000294555"/>
    </source>
</evidence>
<dbReference type="EMBL" id="SJOI01000001">
    <property type="protein sequence ID" value="TCL04035.1"/>
    <property type="molecule type" value="Genomic_DNA"/>
</dbReference>
<dbReference type="Proteomes" id="UP000294555">
    <property type="component" value="Unassembled WGS sequence"/>
</dbReference>
<gene>
    <name evidence="2" type="ORF">EZJ58_2136</name>
</gene>
<dbReference type="Pfam" id="PF04338">
    <property type="entry name" value="DUF481"/>
    <property type="match status" value="1"/>
</dbReference>